<keyword evidence="1" id="KW-0472">Membrane</keyword>
<feature type="transmembrane region" description="Helical" evidence="1">
    <location>
        <begin position="21"/>
        <end position="44"/>
    </location>
</feature>
<protein>
    <submittedName>
        <fullName evidence="2">Uncharacterized protein</fullName>
    </submittedName>
</protein>
<keyword evidence="1" id="KW-0812">Transmembrane</keyword>
<keyword evidence="1" id="KW-1133">Transmembrane helix</keyword>
<evidence type="ECO:0000313" key="2">
    <source>
        <dbReference type="EMBL" id="GAA5340606.1"/>
    </source>
</evidence>
<keyword evidence="3" id="KW-1185">Reference proteome</keyword>
<sequence>MTTGILTDPRRRGQSSGVRSRLVRIVIAVLVFSAVTAGAIIWSVSRFDDARAERIDRANSDDIRVDSIYDDRIESRFDADYDRSRYRTMAEGFASAPILVDEYQAWAVDDAELSTLRTELEGLDIPTYVAFLSLSDLDDADGDAKLVAARIARELPDEKATVVVLGGTGVDFAEKGIDRRLGVEYPQRTEKTTAVGWALAWVRALNAAEVDEPYTELEVVPEPREKQRPEDLAYNPGSAVAGAAFGLITGGGIAAVTVAIVRGIRSRKKDVAR</sequence>
<proteinExistence type="predicted"/>
<reference evidence="2 3" key="1">
    <citation type="submission" date="2024-02" db="EMBL/GenBank/DDBJ databases">
        <title>Characterization of antibiotic resistant novel bacterial strains and their environmental applications.</title>
        <authorList>
            <person name="Manzoor S."/>
            <person name="Abbas S."/>
            <person name="Arshad M."/>
            <person name="Li W.J."/>
            <person name="Ahmed I."/>
        </authorList>
    </citation>
    <scope>NUCLEOTIDE SEQUENCE [LARGE SCALE GENOMIC DNA]</scope>
    <source>
        <strain evidence="2 3">KACC 15558</strain>
    </source>
</reference>
<dbReference type="RefSeq" id="WP_259786980.1">
    <property type="nucleotide sequence ID" value="NZ_BAABBK010000014.1"/>
</dbReference>
<dbReference type="EMBL" id="BAABNP010000005">
    <property type="protein sequence ID" value="GAA5340606.1"/>
    <property type="molecule type" value="Genomic_DNA"/>
</dbReference>
<organism evidence="2 3">
    <name type="scientific">Brevibacterium ammoniilyticum</name>
    <dbReference type="NCBI Taxonomy" id="1046555"/>
    <lineage>
        <taxon>Bacteria</taxon>
        <taxon>Bacillati</taxon>
        <taxon>Actinomycetota</taxon>
        <taxon>Actinomycetes</taxon>
        <taxon>Micrococcales</taxon>
        <taxon>Brevibacteriaceae</taxon>
        <taxon>Brevibacterium</taxon>
    </lineage>
</organism>
<evidence type="ECO:0000313" key="3">
    <source>
        <dbReference type="Proteomes" id="UP001498935"/>
    </source>
</evidence>
<comment type="caution">
    <text evidence="2">The sequence shown here is derived from an EMBL/GenBank/DDBJ whole genome shotgun (WGS) entry which is preliminary data.</text>
</comment>
<dbReference type="Proteomes" id="UP001498935">
    <property type="component" value="Unassembled WGS sequence"/>
</dbReference>
<gene>
    <name evidence="2" type="ORF">KACC15558_16460</name>
</gene>
<feature type="transmembrane region" description="Helical" evidence="1">
    <location>
        <begin position="239"/>
        <end position="261"/>
    </location>
</feature>
<evidence type="ECO:0000256" key="1">
    <source>
        <dbReference type="SAM" id="Phobius"/>
    </source>
</evidence>
<name>A0ABP9U4Q5_9MICO</name>
<accession>A0ABP9U4Q5</accession>